<dbReference type="Gene3D" id="3.80.10.10">
    <property type="entry name" value="Ribonuclease Inhibitor"/>
    <property type="match status" value="1"/>
</dbReference>
<dbReference type="OrthoDB" id="10419580at2759"/>
<evidence type="ECO:0000313" key="3">
    <source>
        <dbReference type="Proteomes" id="UP000886653"/>
    </source>
</evidence>
<sequence>MSSSFDGTNRPRVGIQDLPGEILSHVFEIYISSHLRPSWAGSTEAIHYSVRQLQLRLVCKRWADIIISRYFWFINIRNPERLQVLLENWTTLYADAPVYSERRCPVIKLKIDSVWFHKSDYLQGILLETEQSINAASGSNPTASVPALTLNAAVSPNASGPSLGISQPDSLLDPEDDDSHSIENPENDAGLAVDGDSDSSDPAQVAFIIRTQLCSMDTTIKILDLLGQNLKSLEITLVNSFAFPPSFVAAVTRMRFLQRLDICYRYRLQVPMGRFQKNTLIDLLQSLPQLQYLKFQCRDLLPDFTNSGISLPNLRLLGLVDLIGNSDKGILSLCHLVQHRLRYLELISDHQNTNYIVPMLQLVRKTLQALNVSTEKLALVSNLDFPQLQVFGPTHFDFDSPKVGLEDNCVYFWSMLRNVRTLAIAPKGCWTAMLGYFFDCWNTSKQNDTDPVSIPGDKKSPFHYLPNLRHVIFVPKFPSHIPLVILKDLFGRHHIQIHAGDYHHLKDIERLDQLLHTRTI</sequence>
<accession>A0A9P6NRY9</accession>
<keyword evidence="3" id="KW-1185">Reference proteome</keyword>
<feature type="region of interest" description="Disordered" evidence="1">
    <location>
        <begin position="160"/>
        <end position="198"/>
    </location>
</feature>
<comment type="caution">
    <text evidence="2">The sequence shown here is derived from an EMBL/GenBank/DDBJ whole genome shotgun (WGS) entry which is preliminary data.</text>
</comment>
<dbReference type="InterPro" id="IPR032675">
    <property type="entry name" value="LRR_dom_sf"/>
</dbReference>
<gene>
    <name evidence="2" type="ORF">CROQUDRAFT_667215</name>
</gene>
<dbReference type="SUPFAM" id="SSF52047">
    <property type="entry name" value="RNI-like"/>
    <property type="match status" value="1"/>
</dbReference>
<proteinExistence type="predicted"/>
<evidence type="ECO:0000256" key="1">
    <source>
        <dbReference type="SAM" id="MobiDB-lite"/>
    </source>
</evidence>
<name>A0A9P6NRY9_9BASI</name>
<evidence type="ECO:0008006" key="4">
    <source>
        <dbReference type="Google" id="ProtNLM"/>
    </source>
</evidence>
<reference evidence="2" key="1">
    <citation type="submission" date="2013-11" db="EMBL/GenBank/DDBJ databases">
        <title>Genome sequence of the fusiform rust pathogen reveals effectors for host alternation and coevolution with pine.</title>
        <authorList>
            <consortium name="DOE Joint Genome Institute"/>
            <person name="Smith K."/>
            <person name="Pendleton A."/>
            <person name="Kubisiak T."/>
            <person name="Anderson C."/>
            <person name="Salamov A."/>
            <person name="Aerts A."/>
            <person name="Riley R."/>
            <person name="Clum A."/>
            <person name="Lindquist E."/>
            <person name="Ence D."/>
            <person name="Campbell M."/>
            <person name="Kronenberg Z."/>
            <person name="Feau N."/>
            <person name="Dhillon B."/>
            <person name="Hamelin R."/>
            <person name="Burleigh J."/>
            <person name="Smith J."/>
            <person name="Yandell M."/>
            <person name="Nelson C."/>
            <person name="Grigoriev I."/>
            <person name="Davis J."/>
        </authorList>
    </citation>
    <scope>NUCLEOTIDE SEQUENCE</scope>
    <source>
        <strain evidence="2">G11</strain>
    </source>
</reference>
<evidence type="ECO:0000313" key="2">
    <source>
        <dbReference type="EMBL" id="KAG0152310.1"/>
    </source>
</evidence>
<dbReference type="AlphaFoldDB" id="A0A9P6NRY9"/>
<organism evidence="2 3">
    <name type="scientific">Cronartium quercuum f. sp. fusiforme G11</name>
    <dbReference type="NCBI Taxonomy" id="708437"/>
    <lineage>
        <taxon>Eukaryota</taxon>
        <taxon>Fungi</taxon>
        <taxon>Dikarya</taxon>
        <taxon>Basidiomycota</taxon>
        <taxon>Pucciniomycotina</taxon>
        <taxon>Pucciniomycetes</taxon>
        <taxon>Pucciniales</taxon>
        <taxon>Coleosporiaceae</taxon>
        <taxon>Cronartium</taxon>
    </lineage>
</organism>
<dbReference type="Proteomes" id="UP000886653">
    <property type="component" value="Unassembled WGS sequence"/>
</dbReference>
<protein>
    <recommendedName>
        <fullName evidence="4">F-box domain-containing protein</fullName>
    </recommendedName>
</protein>
<dbReference type="EMBL" id="MU167208">
    <property type="protein sequence ID" value="KAG0152310.1"/>
    <property type="molecule type" value="Genomic_DNA"/>
</dbReference>